<sequence>MRHALPRKADAGVYVPFAALPEIPEATWASAADASLIRNSNVQPESSVQLSLNSDVQLVGIDPGIWNAVAATSEVRVDINPHASSSRYPLLTGGSGSLHTLRQNLVIKQGTLRRATRRGTARLASLQQAEAAPGHHSRLLRSEEEAEIRLHTFFDQRRTVDRAAASLLQLHGRAEQTVLIIGAGLAAQGGQRKRRHNTARTSKAYVEVLRRAARNPGVHARSFNEYLSSQLNSVLPATASTARRDAHGHALRPMAQHAQRAGKEIGRLKVAAGGGLLPDALVHGDCSSALIMLQAYEHLLRFGTHPHLPPSETPETSTA</sequence>
<dbReference type="RefSeq" id="XP_025601591.1">
    <property type="nucleotide sequence ID" value="XM_025741342.1"/>
</dbReference>
<dbReference type="AlphaFoldDB" id="A0A316ZJY1"/>
<gene>
    <name evidence="1" type="ORF">FA09DRAFT_327261</name>
</gene>
<evidence type="ECO:0000313" key="2">
    <source>
        <dbReference type="Proteomes" id="UP000245946"/>
    </source>
</evidence>
<organism evidence="1 2">
    <name type="scientific">Tilletiopsis washingtonensis</name>
    <dbReference type="NCBI Taxonomy" id="58919"/>
    <lineage>
        <taxon>Eukaryota</taxon>
        <taxon>Fungi</taxon>
        <taxon>Dikarya</taxon>
        <taxon>Basidiomycota</taxon>
        <taxon>Ustilaginomycotina</taxon>
        <taxon>Exobasidiomycetes</taxon>
        <taxon>Entylomatales</taxon>
        <taxon>Entylomatales incertae sedis</taxon>
        <taxon>Tilletiopsis</taxon>
    </lineage>
</organism>
<dbReference type="Proteomes" id="UP000245946">
    <property type="component" value="Unassembled WGS sequence"/>
</dbReference>
<keyword evidence="2" id="KW-1185">Reference proteome</keyword>
<accession>A0A316ZJY1</accession>
<dbReference type="GeneID" id="37268886"/>
<name>A0A316ZJY1_9BASI</name>
<dbReference type="EMBL" id="KZ819283">
    <property type="protein sequence ID" value="PWO01313.1"/>
    <property type="molecule type" value="Genomic_DNA"/>
</dbReference>
<protein>
    <submittedName>
        <fullName evidence="1">Uncharacterized protein</fullName>
    </submittedName>
</protein>
<proteinExistence type="predicted"/>
<reference evidence="1 2" key="1">
    <citation type="journal article" date="2018" name="Mol. Biol. Evol.">
        <title>Broad Genomic Sampling Reveals a Smut Pathogenic Ancestry of the Fungal Clade Ustilaginomycotina.</title>
        <authorList>
            <person name="Kijpornyongpan T."/>
            <person name="Mondo S.J."/>
            <person name="Barry K."/>
            <person name="Sandor L."/>
            <person name="Lee J."/>
            <person name="Lipzen A."/>
            <person name="Pangilinan J."/>
            <person name="LaButti K."/>
            <person name="Hainaut M."/>
            <person name="Henrissat B."/>
            <person name="Grigoriev I.V."/>
            <person name="Spatafora J.W."/>
            <person name="Aime M.C."/>
        </authorList>
    </citation>
    <scope>NUCLEOTIDE SEQUENCE [LARGE SCALE GENOMIC DNA]</scope>
    <source>
        <strain evidence="1 2">MCA 4186</strain>
    </source>
</reference>
<evidence type="ECO:0000313" key="1">
    <source>
        <dbReference type="EMBL" id="PWO01313.1"/>
    </source>
</evidence>